<dbReference type="PROSITE" id="PS50893">
    <property type="entry name" value="ABC_TRANSPORTER_2"/>
    <property type="match status" value="2"/>
</dbReference>
<comment type="similarity">
    <text evidence="2">Belongs to the ABC transporter superfamily.</text>
</comment>
<dbReference type="InterPro" id="IPR003439">
    <property type="entry name" value="ABC_transporter-like_ATP-bd"/>
</dbReference>
<feature type="domain" description="ABC transporter" evidence="10">
    <location>
        <begin position="13"/>
        <end position="260"/>
    </location>
</feature>
<comment type="subcellular location">
    <subcellularLocation>
        <location evidence="1">Cell membrane</location>
        <topology evidence="1">Peripheral membrane protein</topology>
    </subcellularLocation>
</comment>
<dbReference type="OrthoDB" id="2986442at2"/>
<dbReference type="SMART" id="SM00382">
    <property type="entry name" value="AAA"/>
    <property type="match status" value="2"/>
</dbReference>
<name>A0A5C4VD04_9ACTN</name>
<evidence type="ECO:0000313" key="11">
    <source>
        <dbReference type="EMBL" id="KAB8188390.1"/>
    </source>
</evidence>
<dbReference type="GO" id="GO:0015833">
    <property type="term" value="P:peptide transport"/>
    <property type="evidence" value="ECO:0007669"/>
    <property type="project" value="InterPro"/>
</dbReference>
<dbReference type="Pfam" id="PF00005">
    <property type="entry name" value="ABC_tran"/>
    <property type="match status" value="2"/>
</dbReference>
<comment type="caution">
    <text evidence="11">The sequence shown here is derived from an EMBL/GenBank/DDBJ whole genome shotgun (WGS) entry which is preliminary data.</text>
</comment>
<evidence type="ECO:0000256" key="1">
    <source>
        <dbReference type="ARBA" id="ARBA00004202"/>
    </source>
</evidence>
<evidence type="ECO:0000259" key="10">
    <source>
        <dbReference type="PROSITE" id="PS50893"/>
    </source>
</evidence>
<dbReference type="NCBIfam" id="NF007739">
    <property type="entry name" value="PRK10419.1"/>
    <property type="match status" value="2"/>
</dbReference>
<dbReference type="PROSITE" id="PS00211">
    <property type="entry name" value="ABC_TRANSPORTER_1"/>
    <property type="match status" value="2"/>
</dbReference>
<evidence type="ECO:0000313" key="12">
    <source>
        <dbReference type="Proteomes" id="UP000312512"/>
    </source>
</evidence>
<evidence type="ECO:0000256" key="8">
    <source>
        <dbReference type="ARBA" id="ARBA00022967"/>
    </source>
</evidence>
<dbReference type="CDD" id="cd03257">
    <property type="entry name" value="ABC_NikE_OppD_transporters"/>
    <property type="match status" value="2"/>
</dbReference>
<keyword evidence="5" id="KW-0997">Cell inner membrane</keyword>
<organism evidence="11 12">
    <name type="scientific">Nonomuraea phyllanthi</name>
    <dbReference type="NCBI Taxonomy" id="2219224"/>
    <lineage>
        <taxon>Bacteria</taxon>
        <taxon>Bacillati</taxon>
        <taxon>Actinomycetota</taxon>
        <taxon>Actinomycetes</taxon>
        <taxon>Streptosporangiales</taxon>
        <taxon>Streptosporangiaceae</taxon>
        <taxon>Nonomuraea</taxon>
    </lineage>
</organism>
<evidence type="ECO:0000256" key="4">
    <source>
        <dbReference type="ARBA" id="ARBA00022475"/>
    </source>
</evidence>
<dbReference type="NCBIfam" id="NF008453">
    <property type="entry name" value="PRK11308.1"/>
    <property type="match status" value="2"/>
</dbReference>
<proteinExistence type="inferred from homology"/>
<keyword evidence="8" id="KW-1278">Translocase</keyword>
<evidence type="ECO:0000256" key="7">
    <source>
        <dbReference type="ARBA" id="ARBA00022840"/>
    </source>
</evidence>
<keyword evidence="3" id="KW-0813">Transport</keyword>
<dbReference type="FunFam" id="3.40.50.300:FF:000016">
    <property type="entry name" value="Oligopeptide ABC transporter ATP-binding component"/>
    <property type="match status" value="1"/>
</dbReference>
<evidence type="ECO:0000256" key="3">
    <source>
        <dbReference type="ARBA" id="ARBA00022448"/>
    </source>
</evidence>
<keyword evidence="4" id="KW-1003">Cell membrane</keyword>
<dbReference type="InterPro" id="IPR050388">
    <property type="entry name" value="ABC_Ni/Peptide_Import"/>
</dbReference>
<accession>A0A5C4VD04</accession>
<evidence type="ECO:0000256" key="9">
    <source>
        <dbReference type="ARBA" id="ARBA00023136"/>
    </source>
</evidence>
<evidence type="ECO:0000256" key="5">
    <source>
        <dbReference type="ARBA" id="ARBA00022519"/>
    </source>
</evidence>
<dbReference type="GO" id="GO:0005886">
    <property type="term" value="C:plasma membrane"/>
    <property type="evidence" value="ECO:0007669"/>
    <property type="project" value="UniProtKB-SubCell"/>
</dbReference>
<dbReference type="InterPro" id="IPR013563">
    <property type="entry name" value="Oligopep_ABC_C"/>
</dbReference>
<protein>
    <submittedName>
        <fullName evidence="11">Dipeptide ABC transporter ATP-binding protein</fullName>
    </submittedName>
</protein>
<dbReference type="GO" id="GO:0016887">
    <property type="term" value="F:ATP hydrolysis activity"/>
    <property type="evidence" value="ECO:0007669"/>
    <property type="project" value="InterPro"/>
</dbReference>
<keyword evidence="6" id="KW-0547">Nucleotide-binding</keyword>
<dbReference type="InterPro" id="IPR003593">
    <property type="entry name" value="AAA+_ATPase"/>
</dbReference>
<feature type="domain" description="ABC transporter" evidence="10">
    <location>
        <begin position="287"/>
        <end position="527"/>
    </location>
</feature>
<dbReference type="GO" id="GO:0005524">
    <property type="term" value="F:ATP binding"/>
    <property type="evidence" value="ECO:0007669"/>
    <property type="project" value="UniProtKB-KW"/>
</dbReference>
<keyword evidence="7 11" id="KW-0067">ATP-binding</keyword>
<dbReference type="InterPro" id="IPR027417">
    <property type="entry name" value="P-loop_NTPase"/>
</dbReference>
<dbReference type="AlphaFoldDB" id="A0A5C4VD04"/>
<dbReference type="Pfam" id="PF08352">
    <property type="entry name" value="oligo_HPY"/>
    <property type="match status" value="2"/>
</dbReference>
<dbReference type="InterPro" id="IPR017871">
    <property type="entry name" value="ABC_transporter-like_CS"/>
</dbReference>
<evidence type="ECO:0000256" key="6">
    <source>
        <dbReference type="ARBA" id="ARBA00022741"/>
    </source>
</evidence>
<dbReference type="Gene3D" id="3.40.50.300">
    <property type="entry name" value="P-loop containing nucleotide triphosphate hydrolases"/>
    <property type="match status" value="2"/>
</dbReference>
<dbReference type="PANTHER" id="PTHR43297:SF14">
    <property type="entry name" value="ATPASE AAA-TYPE CORE DOMAIN-CONTAINING PROTEIN"/>
    <property type="match status" value="1"/>
</dbReference>
<evidence type="ECO:0000256" key="2">
    <source>
        <dbReference type="ARBA" id="ARBA00005417"/>
    </source>
</evidence>
<dbReference type="PANTHER" id="PTHR43297">
    <property type="entry name" value="OLIGOPEPTIDE TRANSPORT ATP-BINDING PROTEIN APPD"/>
    <property type="match status" value="1"/>
</dbReference>
<reference evidence="11 12" key="1">
    <citation type="submission" date="2019-10" db="EMBL/GenBank/DDBJ databases">
        <title>Nonomuraea sp. nov., isolated from Phyllanthus amarus.</title>
        <authorList>
            <person name="Klykleung N."/>
            <person name="Tanasupawat S."/>
        </authorList>
    </citation>
    <scope>NUCLEOTIDE SEQUENCE [LARGE SCALE GENOMIC DNA]</scope>
    <source>
        <strain evidence="11 12">PA1-10</strain>
    </source>
</reference>
<dbReference type="Proteomes" id="UP000312512">
    <property type="component" value="Unassembled WGS sequence"/>
</dbReference>
<dbReference type="SUPFAM" id="SSF52540">
    <property type="entry name" value="P-loop containing nucleoside triphosphate hydrolases"/>
    <property type="match status" value="2"/>
</dbReference>
<dbReference type="RefSeq" id="WP_139636982.1">
    <property type="nucleotide sequence ID" value="NZ_VDLX02000025.1"/>
</dbReference>
<dbReference type="EMBL" id="VDLX02000025">
    <property type="protein sequence ID" value="KAB8188390.1"/>
    <property type="molecule type" value="Genomic_DNA"/>
</dbReference>
<keyword evidence="9" id="KW-0472">Membrane</keyword>
<keyword evidence="12" id="KW-1185">Reference proteome</keyword>
<gene>
    <name evidence="11" type="ORF">FH608_043890</name>
</gene>
<sequence length="544" mass="59399">MTVSTVNPTGTAVEVSDLRVAYGGDEVVHGVSFRLRRGARLGIVGESGSGKSTVARAVLGLLPPGGHVTGGRIELLDTDVVGRTDKEMNDLRGRVVSLVFQDPLTSLDPVKPIGKQIAEVIVQHHRGLPRAEVRERCLRLLNEVGVNDAERRLKQYPHEFSGGMRQRVLIAIAIANQPDVLIADEPTTALDVTTQAQVLDLLRTTAERHGMSVILVTHDLGVVAEFCDEVVVMKAGEIIETGTAEQIFASPAQDYTRHLLDCIPRPGDRRPGPEFGDPGDAEPAAVLTITGLRKRYGRGPHVLDDIDLTLHAGETVGIVGESGAGKSTLARTLIRLENASGGTIDLNGADFGAARSKRLRELRRDIQMVFQDPFSSLDPHMQVVDIVAQPLIVHGLCDRPAARARATEMLASMGLDEQFLDRLPRNLSGGQRQRVAIARALILRPAVAVLDEPISALDVSVRAQVLDLLREEQLSLGTAYLFIVHDLAVARYFCDRIAVLYEGKIVEFGSPADLFERPRHPYTRRLLDAIPDPHHLQRRMKDTT</sequence>